<comment type="similarity">
    <text evidence="1">Belongs to the universal stress protein A family.</text>
</comment>
<dbReference type="SUPFAM" id="SSF52402">
    <property type="entry name" value="Adenine nucleotide alpha hydrolases-like"/>
    <property type="match status" value="1"/>
</dbReference>
<dbReference type="RefSeq" id="WP_121165906.1">
    <property type="nucleotide sequence ID" value="NZ_RAPE01000002.1"/>
</dbReference>
<evidence type="ECO:0000313" key="3">
    <source>
        <dbReference type="EMBL" id="RKF14937.1"/>
    </source>
</evidence>
<dbReference type="PRINTS" id="PR01438">
    <property type="entry name" value="UNVRSLSTRESS"/>
</dbReference>
<dbReference type="PANTHER" id="PTHR46268">
    <property type="entry name" value="STRESS RESPONSE PROTEIN NHAX"/>
    <property type="match status" value="1"/>
</dbReference>
<proteinExistence type="inferred from homology"/>
<dbReference type="Proteomes" id="UP000281128">
    <property type="component" value="Unassembled WGS sequence"/>
</dbReference>
<sequence length="135" mass="14606">MYDNILVPVSLSEDRDLNTAFEVAQRLGGGKAQITLLNVVEQLPPHTLSYLPADHMAKRRAEVEAQLAKMTDEVPHATGAVASGHAGRAILDYAQTHGIDCIVIASHRPGMQHFLLGSTAARVVRHAKCAVHVIR</sequence>
<dbReference type="AlphaFoldDB" id="A0A3A8AV55"/>
<dbReference type="InterPro" id="IPR006015">
    <property type="entry name" value="Universal_stress_UspA"/>
</dbReference>
<name>A0A3A8AV55_9RHOB</name>
<reference evidence="3 4" key="1">
    <citation type="submission" date="2018-09" db="EMBL/GenBank/DDBJ databases">
        <title>Roseovarius spongiae sp. nov., isolated from a marine sponge.</title>
        <authorList>
            <person name="Zhuang L."/>
            <person name="Luo L."/>
        </authorList>
    </citation>
    <scope>NUCLEOTIDE SEQUENCE [LARGE SCALE GENOMIC DNA]</scope>
    <source>
        <strain evidence="3 4">HN-E21</strain>
    </source>
</reference>
<protein>
    <submittedName>
        <fullName evidence="3">Universal stress protein</fullName>
    </submittedName>
</protein>
<keyword evidence="4" id="KW-1185">Reference proteome</keyword>
<dbReference type="Pfam" id="PF00582">
    <property type="entry name" value="Usp"/>
    <property type="match status" value="1"/>
</dbReference>
<evidence type="ECO:0000313" key="4">
    <source>
        <dbReference type="Proteomes" id="UP000281128"/>
    </source>
</evidence>
<dbReference type="InterPro" id="IPR014729">
    <property type="entry name" value="Rossmann-like_a/b/a_fold"/>
</dbReference>
<evidence type="ECO:0000259" key="2">
    <source>
        <dbReference type="Pfam" id="PF00582"/>
    </source>
</evidence>
<gene>
    <name evidence="3" type="ORF">D6850_08710</name>
</gene>
<dbReference type="InterPro" id="IPR006016">
    <property type="entry name" value="UspA"/>
</dbReference>
<comment type="caution">
    <text evidence="3">The sequence shown here is derived from an EMBL/GenBank/DDBJ whole genome shotgun (WGS) entry which is preliminary data.</text>
</comment>
<feature type="domain" description="UspA" evidence="2">
    <location>
        <begin position="1"/>
        <end position="135"/>
    </location>
</feature>
<evidence type="ECO:0000256" key="1">
    <source>
        <dbReference type="ARBA" id="ARBA00008791"/>
    </source>
</evidence>
<dbReference type="CDD" id="cd00293">
    <property type="entry name" value="USP-like"/>
    <property type="match status" value="1"/>
</dbReference>
<accession>A0A3A8AV55</accession>
<dbReference type="EMBL" id="RAPE01000002">
    <property type="protein sequence ID" value="RKF14937.1"/>
    <property type="molecule type" value="Genomic_DNA"/>
</dbReference>
<dbReference type="PANTHER" id="PTHR46268:SF6">
    <property type="entry name" value="UNIVERSAL STRESS PROTEIN UP12"/>
    <property type="match status" value="1"/>
</dbReference>
<organism evidence="3 4">
    <name type="scientific">Roseovarius spongiae</name>
    <dbReference type="NCBI Taxonomy" id="2320272"/>
    <lineage>
        <taxon>Bacteria</taxon>
        <taxon>Pseudomonadati</taxon>
        <taxon>Pseudomonadota</taxon>
        <taxon>Alphaproteobacteria</taxon>
        <taxon>Rhodobacterales</taxon>
        <taxon>Roseobacteraceae</taxon>
        <taxon>Roseovarius</taxon>
    </lineage>
</organism>
<dbReference type="OrthoDB" id="9792500at2"/>
<dbReference type="Gene3D" id="3.40.50.620">
    <property type="entry name" value="HUPs"/>
    <property type="match status" value="1"/>
</dbReference>